<dbReference type="PANTHER" id="PTHR45033:SF2">
    <property type="entry name" value="ZINC-TYPE ALCOHOL DEHYDROGENASE-LIKE PROTEIN C1773.06C"/>
    <property type="match status" value="1"/>
</dbReference>
<dbReference type="CDD" id="cd08276">
    <property type="entry name" value="MDR7"/>
    <property type="match status" value="1"/>
</dbReference>
<dbReference type="SUPFAM" id="SSF53335">
    <property type="entry name" value="S-adenosyl-L-methionine-dependent methyltransferases"/>
    <property type="match status" value="1"/>
</dbReference>
<dbReference type="EMBL" id="JAQHRD010000004">
    <property type="protein sequence ID" value="KAJ6442453.1"/>
    <property type="molecule type" value="Genomic_DNA"/>
</dbReference>
<dbReference type="InterPro" id="IPR012951">
    <property type="entry name" value="BBE"/>
</dbReference>
<dbReference type="Pfam" id="PF08240">
    <property type="entry name" value="ADH_N"/>
    <property type="match status" value="1"/>
</dbReference>
<evidence type="ECO:0000259" key="6">
    <source>
        <dbReference type="PROSITE" id="PS51387"/>
    </source>
</evidence>
<dbReference type="InterPro" id="IPR029063">
    <property type="entry name" value="SAM-dependent_MTases_sf"/>
</dbReference>
<dbReference type="Gene3D" id="3.30.465.10">
    <property type="match status" value="1"/>
</dbReference>
<proteinExistence type="inferred from homology"/>
<dbReference type="SUPFAM" id="SSF50129">
    <property type="entry name" value="GroES-like"/>
    <property type="match status" value="1"/>
</dbReference>
<dbReference type="InterPro" id="IPR036291">
    <property type="entry name" value="NAD(P)-bd_dom_sf"/>
</dbReference>
<dbReference type="GO" id="GO:0016491">
    <property type="term" value="F:oxidoreductase activity"/>
    <property type="evidence" value="ECO:0007669"/>
    <property type="project" value="InterPro"/>
</dbReference>
<dbReference type="InterPro" id="IPR016169">
    <property type="entry name" value="FAD-bd_PCMH_sub2"/>
</dbReference>
<keyword evidence="4" id="KW-0949">S-adenosyl-L-methionine</keyword>
<feature type="domain" description="FAD-binding PCMH-type" evidence="6">
    <location>
        <begin position="351"/>
        <end position="534"/>
    </location>
</feature>
<dbReference type="InterPro" id="IPR002935">
    <property type="entry name" value="SAM_O-MeTrfase"/>
</dbReference>
<dbReference type="InterPro" id="IPR020843">
    <property type="entry name" value="ER"/>
</dbReference>
<dbReference type="InterPro" id="IPR013154">
    <property type="entry name" value="ADH-like_N"/>
</dbReference>
<evidence type="ECO:0000256" key="5">
    <source>
        <dbReference type="ARBA" id="ARBA00023453"/>
    </source>
</evidence>
<gene>
    <name evidence="7" type="ORF">O9K51_06012</name>
</gene>
<dbReference type="Gene3D" id="3.40.50.720">
    <property type="entry name" value="NAD(P)-binding Rossmann-like Domain"/>
    <property type="match status" value="1"/>
</dbReference>
<evidence type="ECO:0000256" key="3">
    <source>
        <dbReference type="ARBA" id="ARBA00022679"/>
    </source>
</evidence>
<dbReference type="Gene3D" id="3.90.180.10">
    <property type="entry name" value="Medium-chain alcohol dehydrogenases, catalytic domain"/>
    <property type="match status" value="1"/>
</dbReference>
<protein>
    <submittedName>
        <fullName evidence="7">FAD binding domain-containing protein</fullName>
    </submittedName>
</protein>
<dbReference type="PROSITE" id="PS51387">
    <property type="entry name" value="FAD_PCMH"/>
    <property type="match status" value="1"/>
</dbReference>
<dbReference type="GO" id="GO:0071949">
    <property type="term" value="F:FAD binding"/>
    <property type="evidence" value="ECO:0007669"/>
    <property type="project" value="InterPro"/>
</dbReference>
<dbReference type="InterPro" id="IPR036318">
    <property type="entry name" value="FAD-bd_PCMH-like_sf"/>
</dbReference>
<dbReference type="InterPro" id="IPR011032">
    <property type="entry name" value="GroES-like_sf"/>
</dbReference>
<dbReference type="Pfam" id="PF13578">
    <property type="entry name" value="Methyltransf_24"/>
    <property type="match status" value="1"/>
</dbReference>
<evidence type="ECO:0000256" key="2">
    <source>
        <dbReference type="ARBA" id="ARBA00022603"/>
    </source>
</evidence>
<dbReference type="Pfam" id="PF01565">
    <property type="entry name" value="FAD_binding_4"/>
    <property type="match status" value="1"/>
</dbReference>
<evidence type="ECO:0000256" key="1">
    <source>
        <dbReference type="ARBA" id="ARBA00005466"/>
    </source>
</evidence>
<dbReference type="SMART" id="SM00829">
    <property type="entry name" value="PKS_ER"/>
    <property type="match status" value="1"/>
</dbReference>
<dbReference type="SUPFAM" id="SSF51735">
    <property type="entry name" value="NAD(P)-binding Rossmann-fold domains"/>
    <property type="match status" value="1"/>
</dbReference>
<dbReference type="PROSITE" id="PS51682">
    <property type="entry name" value="SAM_OMT_I"/>
    <property type="match status" value="1"/>
</dbReference>
<keyword evidence="8" id="KW-1185">Reference proteome</keyword>
<dbReference type="Pfam" id="PF00107">
    <property type="entry name" value="ADH_zinc_N"/>
    <property type="match status" value="1"/>
</dbReference>
<dbReference type="GO" id="GO:0032259">
    <property type="term" value="P:methylation"/>
    <property type="evidence" value="ECO:0007669"/>
    <property type="project" value="UniProtKB-KW"/>
</dbReference>
<organism evidence="7 8">
    <name type="scientific">Purpureocillium lavendulum</name>
    <dbReference type="NCBI Taxonomy" id="1247861"/>
    <lineage>
        <taxon>Eukaryota</taxon>
        <taxon>Fungi</taxon>
        <taxon>Dikarya</taxon>
        <taxon>Ascomycota</taxon>
        <taxon>Pezizomycotina</taxon>
        <taxon>Sordariomycetes</taxon>
        <taxon>Hypocreomycetidae</taxon>
        <taxon>Hypocreales</taxon>
        <taxon>Ophiocordycipitaceae</taxon>
        <taxon>Purpureocillium</taxon>
    </lineage>
</organism>
<evidence type="ECO:0000256" key="4">
    <source>
        <dbReference type="ARBA" id="ARBA00022691"/>
    </source>
</evidence>
<dbReference type="Gene3D" id="3.40.50.150">
    <property type="entry name" value="Vaccinia Virus protein VP39"/>
    <property type="match status" value="1"/>
</dbReference>
<dbReference type="InterPro" id="IPR052711">
    <property type="entry name" value="Zinc_ADH-like"/>
</dbReference>
<evidence type="ECO:0000313" key="8">
    <source>
        <dbReference type="Proteomes" id="UP001163105"/>
    </source>
</evidence>
<keyword evidence="2" id="KW-0489">Methyltransferase</keyword>
<comment type="caution">
    <text evidence="7">The sequence shown here is derived from an EMBL/GenBank/DDBJ whole genome shotgun (WGS) entry which is preliminary data.</text>
</comment>
<dbReference type="InterPro" id="IPR016166">
    <property type="entry name" value="FAD-bd_PCMH"/>
</dbReference>
<reference evidence="7" key="1">
    <citation type="submission" date="2023-01" db="EMBL/GenBank/DDBJ databases">
        <title>The growth and conidiation of Purpureocillium lavendulum are regulated by nitrogen source and histone H3K14 acetylation.</title>
        <authorList>
            <person name="Tang P."/>
            <person name="Han J."/>
            <person name="Zhang C."/>
            <person name="Tang P."/>
            <person name="Qi F."/>
            <person name="Zhang K."/>
            <person name="Liang L."/>
        </authorList>
    </citation>
    <scope>NUCLEOTIDE SEQUENCE</scope>
    <source>
        <strain evidence="7">YMF1.00683</strain>
    </source>
</reference>
<accession>A0AB34FSF7</accession>
<dbReference type="Gene3D" id="3.40.462.20">
    <property type="match status" value="1"/>
</dbReference>
<dbReference type="InterPro" id="IPR006094">
    <property type="entry name" value="Oxid_FAD_bind_N"/>
</dbReference>
<dbReference type="PANTHER" id="PTHR45033">
    <property type="match status" value="1"/>
</dbReference>
<keyword evidence="3" id="KW-0808">Transferase</keyword>
<evidence type="ECO:0000313" key="7">
    <source>
        <dbReference type="EMBL" id="KAJ6442453.1"/>
    </source>
</evidence>
<dbReference type="InterPro" id="IPR013149">
    <property type="entry name" value="ADH-like_C"/>
</dbReference>
<sequence length="1045" mass="113576">MAQVTSRKAWRRTDDYTAGVPKVRLVTEILPLPLRPTAVLIKIHAVSLNFRDANIANGGNPWPVVKNGVPGNDAAGEIIAVGNSVSLVSIGDRVAPITDSEYVTARSTGRSWLAANEDGTLATHFIFDEKKVTKLPAHLDWVQASIIPCAGTTAWCALKGATIGQTVLIQGTGGVSTFALKLARASGLRVILSSSSDEKLRSIKEQFGKPEIETINYKIHPQWHEDVLRLTGDVGVDLVVENGGSSSLLKSMLCTRRGGIVSQVGYLGGPKPEDLAEFVSTIIDRRLNVRQVVHPERKEVHGKLIGIRGINAGSKEDQDELMGAISTTQMTFEDIIDSVWPFEKSDEAIDGQGYPNYVVNATTASHVKAAVDFARKHNVRLVVKSSGHDYLGRSNAPGSLSVWVHHMNNIEFHDGSFRLAGSGKVLKGSAVTVGGGTAMYDIYVAADAHNQTVVGGGAKSVSVGGYVSGGGHSTLAPRYGLAADNVIEVEVVTPLGTVLTANEDQHADLFWALRGGGGSTFGVMTKVTMWTHPTPKITSLTWMGVTDPRSPFLLDLIAYLSSQIPYLMDKGGFSGYNYASLGMKNPVPVPGAPEQIAGVMGIAFVQDQDPAFVEQVFKPINDTIKRRWPGQAFLFQISEEFPTFLSWFDKNFDKSSAGGSAYIVSRLLDHDALTGNPNLLGSAIKAASTPSGGMSLFMVGGKGVQHAKPRGGNSVNPAWRHTYVHALSSTGFAPFNKTAEQETIKLLDSSMQPLRALTPKSGAYINEALPFERDWQHTFWGANYERLLKIKRSVDPTDVFWSTRALEASPRIHELLQRLHAASEAQEKSISQIFFYLKMLAGFYLWGAGWSSSADDHMRDKFVSLEQDKCQFMYLLARTMGARNIIEAGTSFGVSTIYLALAVGQNVADGHAAGQTATGKVIATEKEPTKAARAREHWKQAGDEVEPWIELREGDLRETLQVDEGMPEQIDMLLLDIWTPMALPVLELVKPRLRKGALVLADNTTMAKALYKEFLDYIHDPKNGFKTTTTPYSGGLEMIVYLPSN</sequence>
<dbReference type="Pfam" id="PF08031">
    <property type="entry name" value="BBE"/>
    <property type="match status" value="1"/>
</dbReference>
<dbReference type="GO" id="GO:0008171">
    <property type="term" value="F:O-methyltransferase activity"/>
    <property type="evidence" value="ECO:0007669"/>
    <property type="project" value="InterPro"/>
</dbReference>
<comment type="similarity">
    <text evidence="5">Belongs to the class I-like SAM-binding methyltransferase superfamily. Cation-dependent O-methyltransferase family.</text>
</comment>
<dbReference type="Proteomes" id="UP001163105">
    <property type="component" value="Unassembled WGS sequence"/>
</dbReference>
<comment type="similarity">
    <text evidence="1">Belongs to the oxygen-dependent FAD-linked oxidoreductase family.</text>
</comment>
<name>A0AB34FSF7_9HYPO</name>
<dbReference type="SUPFAM" id="SSF56176">
    <property type="entry name" value="FAD-binding/transporter-associated domain-like"/>
    <property type="match status" value="1"/>
</dbReference>
<dbReference type="AlphaFoldDB" id="A0AB34FSF7"/>